<dbReference type="CDD" id="cd04301">
    <property type="entry name" value="NAT_SF"/>
    <property type="match status" value="1"/>
</dbReference>
<proteinExistence type="predicted"/>
<dbReference type="Pfam" id="PF13527">
    <property type="entry name" value="Acetyltransf_9"/>
    <property type="match status" value="1"/>
</dbReference>
<feature type="domain" description="N-acetyltransferase" evidence="1">
    <location>
        <begin position="4"/>
        <end position="176"/>
    </location>
</feature>
<dbReference type="Proteomes" id="UP001205311">
    <property type="component" value="Unassembled WGS sequence"/>
</dbReference>
<accession>A0ABT1HUX2</accession>
<dbReference type="InterPro" id="IPR016181">
    <property type="entry name" value="Acyl_CoA_acyltransferase"/>
</dbReference>
<evidence type="ECO:0000259" key="1">
    <source>
        <dbReference type="PROSITE" id="PS51186"/>
    </source>
</evidence>
<dbReference type="Gene3D" id="3.40.630.30">
    <property type="match status" value="1"/>
</dbReference>
<evidence type="ECO:0000313" key="2">
    <source>
        <dbReference type="EMBL" id="MCP2259298.1"/>
    </source>
</evidence>
<sequence length="202" mass="22211">MGEVRILSFPEAETPPELRDQVIELQHEAWPGEAVIPPLDPAERGGRVVTHDPALNPRSMLLVDDGVVLAALDILTKEIAHAGQHYRAGGLGSVVTRRSVRGRGYGRRLVTATRETMAASGLDVGVFTCARPVRRFYESAGWHLFPGAVLVGGTREAPYPSDQPHLDAVVMGDFFSPRARENHLSFHNARIELYSGEIDKLW</sequence>
<dbReference type="InterPro" id="IPR000182">
    <property type="entry name" value="GNAT_dom"/>
</dbReference>
<reference evidence="2 3" key="1">
    <citation type="submission" date="2022-06" db="EMBL/GenBank/DDBJ databases">
        <title>Genomic Encyclopedia of Archaeal and Bacterial Type Strains, Phase II (KMG-II): from individual species to whole genera.</title>
        <authorList>
            <person name="Goeker M."/>
        </authorList>
    </citation>
    <scope>NUCLEOTIDE SEQUENCE [LARGE SCALE GENOMIC DNA]</scope>
    <source>
        <strain evidence="2 3">DSM 40477</strain>
    </source>
</reference>
<evidence type="ECO:0000313" key="3">
    <source>
        <dbReference type="Proteomes" id="UP001205311"/>
    </source>
</evidence>
<dbReference type="PROSITE" id="PS51186">
    <property type="entry name" value="GNAT"/>
    <property type="match status" value="1"/>
</dbReference>
<name>A0ABT1HUX2_STRSD</name>
<dbReference type="SUPFAM" id="SSF55729">
    <property type="entry name" value="Acyl-CoA N-acyltransferases (Nat)"/>
    <property type="match status" value="1"/>
</dbReference>
<organism evidence="2 3">
    <name type="scientific">Streptoalloteichus tenebrarius (strain ATCC 17920 / DSM 40477 / JCM 4838 / CBS 697.72 / NBRC 16177 / NCIMB 11028 / NRRL B-12390 / A12253. 1 / ISP 5477)</name>
    <name type="common">Streptomyces tenebrarius</name>
    <dbReference type="NCBI Taxonomy" id="1933"/>
    <lineage>
        <taxon>Bacteria</taxon>
        <taxon>Bacillati</taxon>
        <taxon>Actinomycetota</taxon>
        <taxon>Actinomycetes</taxon>
        <taxon>Pseudonocardiales</taxon>
        <taxon>Pseudonocardiaceae</taxon>
        <taxon>Streptoalloteichus</taxon>
    </lineage>
</organism>
<gene>
    <name evidence="2" type="ORF">LX15_002999</name>
</gene>
<protein>
    <submittedName>
        <fullName evidence="2">Acetyltransferase (GNAT) domain-containing protein</fullName>
    </submittedName>
</protein>
<dbReference type="EMBL" id="JAMTCP010000015">
    <property type="protein sequence ID" value="MCP2259298.1"/>
    <property type="molecule type" value="Genomic_DNA"/>
</dbReference>
<keyword evidence="3" id="KW-1185">Reference proteome</keyword>
<comment type="caution">
    <text evidence="2">The sequence shown here is derived from an EMBL/GenBank/DDBJ whole genome shotgun (WGS) entry which is preliminary data.</text>
</comment>